<comment type="similarity">
    <text evidence="1 3">Belongs to the thiolase-like superfamily. Beta-ketoacyl-ACP synthases family.</text>
</comment>
<dbReference type="InterPro" id="IPR014031">
    <property type="entry name" value="Ketoacyl_synth_C"/>
</dbReference>
<dbReference type="PANTHER" id="PTHR11712:SF336">
    <property type="entry name" value="3-OXOACYL-[ACYL-CARRIER-PROTEIN] SYNTHASE, MITOCHONDRIAL"/>
    <property type="match status" value="1"/>
</dbReference>
<reference evidence="5 6" key="1">
    <citation type="submission" date="2020-08" db="EMBL/GenBank/DDBJ databases">
        <title>Whole genome shotgun sequence of Actinoplanes ianthinogenes NBRC 13996.</title>
        <authorList>
            <person name="Komaki H."/>
            <person name="Tamura T."/>
        </authorList>
    </citation>
    <scope>NUCLEOTIDE SEQUENCE [LARGE SCALE GENOMIC DNA]</scope>
    <source>
        <strain evidence="5 6">NBRC 13996</strain>
    </source>
</reference>
<dbReference type="NCBIfam" id="NF005589">
    <property type="entry name" value="PRK07314.1"/>
    <property type="match status" value="1"/>
</dbReference>
<dbReference type="Gene3D" id="3.40.47.10">
    <property type="match status" value="2"/>
</dbReference>
<dbReference type="CDD" id="cd00834">
    <property type="entry name" value="KAS_I_II"/>
    <property type="match status" value="1"/>
</dbReference>
<dbReference type="Pfam" id="PF00109">
    <property type="entry name" value="ketoacyl-synt"/>
    <property type="match status" value="1"/>
</dbReference>
<gene>
    <name evidence="5" type="primary">fabF_2</name>
    <name evidence="5" type="ORF">Aiant_86560</name>
</gene>
<keyword evidence="2 3" id="KW-0808">Transferase</keyword>
<dbReference type="InterPro" id="IPR000794">
    <property type="entry name" value="Beta-ketoacyl_synthase"/>
</dbReference>
<dbReference type="SUPFAM" id="SSF53901">
    <property type="entry name" value="Thiolase-like"/>
    <property type="match status" value="1"/>
</dbReference>
<protein>
    <submittedName>
        <fullName evidence="5">Beta-ACP synthase</fullName>
    </submittedName>
</protein>
<dbReference type="PROSITE" id="PS00606">
    <property type="entry name" value="KS3_1"/>
    <property type="match status" value="1"/>
</dbReference>
<dbReference type="InterPro" id="IPR018201">
    <property type="entry name" value="Ketoacyl_synth_AS"/>
</dbReference>
<proteinExistence type="inferred from homology"/>
<evidence type="ECO:0000256" key="2">
    <source>
        <dbReference type="ARBA" id="ARBA00022679"/>
    </source>
</evidence>
<dbReference type="InterPro" id="IPR014030">
    <property type="entry name" value="Ketoacyl_synth_N"/>
</dbReference>
<evidence type="ECO:0000313" key="6">
    <source>
        <dbReference type="Proteomes" id="UP000676967"/>
    </source>
</evidence>
<dbReference type="Proteomes" id="UP000676967">
    <property type="component" value="Chromosome"/>
</dbReference>
<keyword evidence="6" id="KW-1185">Reference proteome</keyword>
<evidence type="ECO:0000256" key="3">
    <source>
        <dbReference type="RuleBase" id="RU003694"/>
    </source>
</evidence>
<evidence type="ECO:0000259" key="4">
    <source>
        <dbReference type="PROSITE" id="PS52004"/>
    </source>
</evidence>
<dbReference type="RefSeq" id="WP_189330336.1">
    <property type="nucleotide sequence ID" value="NZ_AP023356.1"/>
</dbReference>
<organism evidence="5 6">
    <name type="scientific">Actinoplanes ianthinogenes</name>
    <dbReference type="NCBI Taxonomy" id="122358"/>
    <lineage>
        <taxon>Bacteria</taxon>
        <taxon>Bacillati</taxon>
        <taxon>Actinomycetota</taxon>
        <taxon>Actinomycetes</taxon>
        <taxon>Micromonosporales</taxon>
        <taxon>Micromonosporaceae</taxon>
        <taxon>Actinoplanes</taxon>
    </lineage>
</organism>
<evidence type="ECO:0000256" key="1">
    <source>
        <dbReference type="ARBA" id="ARBA00008467"/>
    </source>
</evidence>
<name>A0ABM7M8R1_9ACTN</name>
<dbReference type="InterPro" id="IPR020841">
    <property type="entry name" value="PKS_Beta-ketoAc_synthase_dom"/>
</dbReference>
<accession>A0ABM7M8R1</accession>
<dbReference type="SMART" id="SM00825">
    <property type="entry name" value="PKS_KS"/>
    <property type="match status" value="1"/>
</dbReference>
<feature type="domain" description="Ketosynthase family 3 (KS3)" evidence="4">
    <location>
        <begin position="2"/>
        <end position="416"/>
    </location>
</feature>
<dbReference type="PROSITE" id="PS52004">
    <property type="entry name" value="KS3_2"/>
    <property type="match status" value="1"/>
</dbReference>
<dbReference type="Pfam" id="PF02801">
    <property type="entry name" value="Ketoacyl-synt_C"/>
    <property type="match status" value="1"/>
</dbReference>
<dbReference type="PANTHER" id="PTHR11712">
    <property type="entry name" value="POLYKETIDE SYNTHASE-RELATED"/>
    <property type="match status" value="1"/>
</dbReference>
<sequence>MTRRAVITGIGAVAPGGVGRDRMWDLLTAGRTATRTISLFDASGFRSRIAAECDFDPAAAGLSPQEIRRMDRAAQFAVVSAREAIADSGIDAAGYDPARITVSVGSAVGCTMGLEQEYAVLSDGGRKWLVDHRYGVPHLYGYMVPSTLAVEVAWQIGAEGPVALISTGCTSGLDAVGHAVQLIEEGGADLAVAGATDAPLSPITSACFDAIRATSPHNDDPEHASRPFDGRRNGFVLGEGSAIMVIEEAEAARARGARIYAEVSGFASRSNAYHMTGLKPDGREMAEAIRVALDRARLDPAAVGYVNAHGSGTKQNDRHETAAFKRTLGAHAYRVPVSSIKSMIGHSLGAIGSLEVAASALALHHQVVPPTANLTVADPECDLDYVPGDAREHRMDVVLSVGSGFGGFQSAMVLSRC</sequence>
<dbReference type="InterPro" id="IPR016039">
    <property type="entry name" value="Thiolase-like"/>
</dbReference>
<evidence type="ECO:0000313" key="5">
    <source>
        <dbReference type="EMBL" id="BCJ47999.1"/>
    </source>
</evidence>
<dbReference type="EMBL" id="AP023356">
    <property type="protein sequence ID" value="BCJ47999.1"/>
    <property type="molecule type" value="Genomic_DNA"/>
</dbReference>